<comment type="similarity">
    <text evidence="2">Belongs to the AAA ATPase family. RarA/MGS1/WRNIP1 subfamily.</text>
</comment>
<keyword evidence="5" id="KW-0547">Nucleotide-binding</keyword>
<gene>
    <name evidence="9" type="ORF">DGD08_08105</name>
</gene>
<keyword evidence="6" id="KW-0067">ATP-binding</keyword>
<dbReference type="InterPro" id="IPR003593">
    <property type="entry name" value="AAA+_ATPase"/>
</dbReference>
<evidence type="ECO:0000259" key="8">
    <source>
        <dbReference type="SMART" id="SM00382"/>
    </source>
</evidence>
<dbReference type="GO" id="GO:0006261">
    <property type="term" value="P:DNA-templated DNA replication"/>
    <property type="evidence" value="ECO:0007669"/>
    <property type="project" value="TreeGrafter"/>
</dbReference>
<organism evidence="9 10">
    <name type="scientific">Gemmatimonas aurantiaca</name>
    <dbReference type="NCBI Taxonomy" id="173480"/>
    <lineage>
        <taxon>Bacteria</taxon>
        <taxon>Pseudomonadati</taxon>
        <taxon>Gemmatimonadota</taxon>
        <taxon>Gemmatimonadia</taxon>
        <taxon>Gemmatimonadales</taxon>
        <taxon>Gemmatimonadaceae</taxon>
        <taxon>Gemmatimonas</taxon>
    </lineage>
</organism>
<dbReference type="GO" id="GO:0016887">
    <property type="term" value="F:ATP hydrolysis activity"/>
    <property type="evidence" value="ECO:0007669"/>
    <property type="project" value="InterPro"/>
</dbReference>
<sequence>MSKPVRPAGPSLFASRVAEPLAARMRPRTLEEYLGQEHLLAVGMPLREALSRGKVDSMVFWGPPGVGKTTLARLLAQSTEAAFVSFSAVSDGVARVREIVAEAERRRDGGRGTILFVDEIHRFNRAQQDAFLPHVETGTVVLIGATTENPSFALTGALLSRVRVMVLEAIPVSTLEGLVQRAVEDRDRGLGARGLSIDDDARHLLAESSDGDARRLLGVLEAAASLVDDGGAIVRATVEAAMQYRPPRYDKSGEEHYNLISALHKALRGSDPHGALYWLARMIQGGEDPRYIARRMVRMATEDIGLADPQALSVAMTAAQTYERLGSPEGELALAQAAVYLATAPKSARVYEAWKAALEAAHDTPAAPVPMHLRNAPTKLMKELGYGTGYQYAHSVPEAYLPQSYLPTQLGERIFYEPGTFGFEKDIAKRLAWWASLRARAEEQPDPEPSQSEPSGEST</sequence>
<dbReference type="PANTHER" id="PTHR13779">
    <property type="entry name" value="WERNER HELICASE-INTERACTING PROTEIN 1 FAMILY MEMBER"/>
    <property type="match status" value="1"/>
</dbReference>
<dbReference type="InterPro" id="IPR051314">
    <property type="entry name" value="AAA_ATPase_RarA/MGS1/WRNIP1"/>
</dbReference>
<dbReference type="InterPro" id="IPR008921">
    <property type="entry name" value="DNA_pol3_clamp-load_cplx_C"/>
</dbReference>
<comment type="function">
    <text evidence="1">DNA-dependent ATPase that plays important roles in cellular responses to stalled DNA replication processes.</text>
</comment>
<evidence type="ECO:0000256" key="4">
    <source>
        <dbReference type="ARBA" id="ARBA00022705"/>
    </source>
</evidence>
<dbReference type="CDD" id="cd00009">
    <property type="entry name" value="AAA"/>
    <property type="match status" value="1"/>
</dbReference>
<feature type="compositionally biased region" description="Low complexity" evidence="7">
    <location>
        <begin position="449"/>
        <end position="459"/>
    </location>
</feature>
<evidence type="ECO:0000256" key="5">
    <source>
        <dbReference type="ARBA" id="ARBA00022741"/>
    </source>
</evidence>
<dbReference type="FunFam" id="1.20.272.10:FF:000001">
    <property type="entry name" value="Putative AAA family ATPase"/>
    <property type="match status" value="1"/>
</dbReference>
<dbReference type="GO" id="GO:0008047">
    <property type="term" value="F:enzyme activator activity"/>
    <property type="evidence" value="ECO:0007669"/>
    <property type="project" value="TreeGrafter"/>
</dbReference>
<evidence type="ECO:0000256" key="1">
    <source>
        <dbReference type="ARBA" id="ARBA00002393"/>
    </source>
</evidence>
<evidence type="ECO:0000256" key="7">
    <source>
        <dbReference type="SAM" id="MobiDB-lite"/>
    </source>
</evidence>
<dbReference type="Gene3D" id="1.20.272.10">
    <property type="match status" value="1"/>
</dbReference>
<dbReference type="InterPro" id="IPR003959">
    <property type="entry name" value="ATPase_AAA_core"/>
</dbReference>
<dbReference type="CDD" id="cd18139">
    <property type="entry name" value="HLD_clamp_RarA"/>
    <property type="match status" value="1"/>
</dbReference>
<dbReference type="Gene3D" id="1.10.8.60">
    <property type="match status" value="1"/>
</dbReference>
<evidence type="ECO:0000313" key="9">
    <source>
        <dbReference type="EMBL" id="HCT57163.1"/>
    </source>
</evidence>
<evidence type="ECO:0000256" key="2">
    <source>
        <dbReference type="ARBA" id="ARBA00008959"/>
    </source>
</evidence>
<feature type="region of interest" description="Disordered" evidence="7">
    <location>
        <begin position="440"/>
        <end position="459"/>
    </location>
</feature>
<dbReference type="Pfam" id="PF12002">
    <property type="entry name" value="MgsA_C"/>
    <property type="match status" value="1"/>
</dbReference>
<name>A0A3D4V7P8_9BACT</name>
<dbReference type="Pfam" id="PF16193">
    <property type="entry name" value="AAA_assoc_2"/>
    <property type="match status" value="1"/>
</dbReference>
<evidence type="ECO:0000256" key="6">
    <source>
        <dbReference type="ARBA" id="ARBA00022840"/>
    </source>
</evidence>
<feature type="domain" description="AAA+ ATPase" evidence="8">
    <location>
        <begin position="54"/>
        <end position="169"/>
    </location>
</feature>
<dbReference type="SUPFAM" id="SSF52540">
    <property type="entry name" value="P-loop containing nucleoside triphosphate hydrolases"/>
    <property type="match status" value="1"/>
</dbReference>
<dbReference type="InterPro" id="IPR027417">
    <property type="entry name" value="P-loop_NTPase"/>
</dbReference>
<dbReference type="GO" id="GO:0000731">
    <property type="term" value="P:DNA synthesis involved in DNA repair"/>
    <property type="evidence" value="ECO:0007669"/>
    <property type="project" value="TreeGrafter"/>
</dbReference>
<dbReference type="GO" id="GO:0005524">
    <property type="term" value="F:ATP binding"/>
    <property type="evidence" value="ECO:0007669"/>
    <property type="project" value="UniProtKB-KW"/>
</dbReference>
<dbReference type="PANTHER" id="PTHR13779:SF7">
    <property type="entry name" value="ATPASE WRNIP1"/>
    <property type="match status" value="1"/>
</dbReference>
<dbReference type="SMART" id="SM00382">
    <property type="entry name" value="AAA"/>
    <property type="match status" value="1"/>
</dbReference>
<dbReference type="Proteomes" id="UP000264071">
    <property type="component" value="Unassembled WGS sequence"/>
</dbReference>
<dbReference type="Gene3D" id="1.10.3710.10">
    <property type="entry name" value="DNA polymerase III clamp loader subunits, C-terminal domain"/>
    <property type="match status" value="1"/>
</dbReference>
<dbReference type="EMBL" id="DPIY01000007">
    <property type="protein sequence ID" value="HCT57163.1"/>
    <property type="molecule type" value="Genomic_DNA"/>
</dbReference>
<dbReference type="FunFam" id="3.40.50.300:FF:000137">
    <property type="entry name" value="Replication-associated recombination protein A"/>
    <property type="match status" value="1"/>
</dbReference>
<dbReference type="OMA" id="RIILSQC"/>
<dbReference type="Gene3D" id="3.40.50.300">
    <property type="entry name" value="P-loop containing nucleotide triphosphate hydrolases"/>
    <property type="match status" value="1"/>
</dbReference>
<dbReference type="Pfam" id="PF00004">
    <property type="entry name" value="AAA"/>
    <property type="match status" value="1"/>
</dbReference>
<comment type="caution">
    <text evidence="9">The sequence shown here is derived from an EMBL/GenBank/DDBJ whole genome shotgun (WGS) entry which is preliminary data.</text>
</comment>
<protein>
    <recommendedName>
        <fullName evidence="3">Replication-associated recombination protein A</fullName>
    </recommendedName>
</protein>
<accession>A0A3D4V7P8</accession>
<dbReference type="GO" id="GO:0003677">
    <property type="term" value="F:DNA binding"/>
    <property type="evidence" value="ECO:0007669"/>
    <property type="project" value="InterPro"/>
</dbReference>
<reference evidence="9 10" key="1">
    <citation type="journal article" date="2018" name="Nat. Biotechnol.">
        <title>A standardized bacterial taxonomy based on genome phylogeny substantially revises the tree of life.</title>
        <authorList>
            <person name="Parks D.H."/>
            <person name="Chuvochina M."/>
            <person name="Waite D.W."/>
            <person name="Rinke C."/>
            <person name="Skarshewski A."/>
            <person name="Chaumeil P.A."/>
            <person name="Hugenholtz P."/>
        </authorList>
    </citation>
    <scope>NUCLEOTIDE SEQUENCE [LARGE SCALE GENOMIC DNA]</scope>
    <source>
        <strain evidence="9">UBA8844</strain>
    </source>
</reference>
<evidence type="ECO:0000256" key="3">
    <source>
        <dbReference type="ARBA" id="ARBA00020776"/>
    </source>
</evidence>
<dbReference type="AlphaFoldDB" id="A0A3D4V7P8"/>
<evidence type="ECO:0000313" key="10">
    <source>
        <dbReference type="Proteomes" id="UP000264071"/>
    </source>
</evidence>
<dbReference type="InterPro" id="IPR032423">
    <property type="entry name" value="AAA_assoc_2"/>
</dbReference>
<keyword evidence="4" id="KW-0235">DNA replication</keyword>
<dbReference type="GO" id="GO:0017116">
    <property type="term" value="F:single-stranded DNA helicase activity"/>
    <property type="evidence" value="ECO:0007669"/>
    <property type="project" value="TreeGrafter"/>
</dbReference>
<proteinExistence type="inferred from homology"/>
<dbReference type="InterPro" id="IPR021886">
    <property type="entry name" value="MgsA_C"/>
</dbReference>
<dbReference type="SUPFAM" id="SSF48019">
    <property type="entry name" value="post-AAA+ oligomerization domain-like"/>
    <property type="match status" value="1"/>
</dbReference>